<sequence>MLAASDLFSGYHSFSAEDEIHSLASSSVFTEVQKILPFSLDRAVLKALQWRCIEILNYK</sequence>
<gene>
    <name evidence="1" type="ORF">KDAU_54690</name>
</gene>
<evidence type="ECO:0000313" key="1">
    <source>
        <dbReference type="EMBL" id="GCE08140.1"/>
    </source>
</evidence>
<evidence type="ECO:0000313" key="2">
    <source>
        <dbReference type="Proteomes" id="UP000287224"/>
    </source>
</evidence>
<comment type="caution">
    <text evidence="1">The sequence shown here is derived from an EMBL/GenBank/DDBJ whole genome shotgun (WGS) entry which is preliminary data.</text>
</comment>
<accession>A0A401ZMV3</accession>
<dbReference type="AlphaFoldDB" id="A0A401ZMV3"/>
<dbReference type="Proteomes" id="UP000287224">
    <property type="component" value="Unassembled WGS sequence"/>
</dbReference>
<organism evidence="1 2">
    <name type="scientific">Dictyobacter aurantiacus</name>
    <dbReference type="NCBI Taxonomy" id="1936993"/>
    <lineage>
        <taxon>Bacteria</taxon>
        <taxon>Bacillati</taxon>
        <taxon>Chloroflexota</taxon>
        <taxon>Ktedonobacteria</taxon>
        <taxon>Ktedonobacterales</taxon>
        <taxon>Dictyobacteraceae</taxon>
        <taxon>Dictyobacter</taxon>
    </lineage>
</organism>
<reference evidence="2" key="1">
    <citation type="submission" date="2018-12" db="EMBL/GenBank/DDBJ databases">
        <title>Tengunoibacter tsumagoiensis gen. nov., sp. nov., Dictyobacter kobayashii sp. nov., D. alpinus sp. nov., and D. joshuensis sp. nov. and description of Dictyobacteraceae fam. nov. within the order Ktedonobacterales isolated from Tengu-no-mugimeshi.</title>
        <authorList>
            <person name="Wang C.M."/>
            <person name="Zheng Y."/>
            <person name="Sakai Y."/>
            <person name="Toyoda A."/>
            <person name="Minakuchi Y."/>
            <person name="Abe K."/>
            <person name="Yokota A."/>
            <person name="Yabe S."/>
        </authorList>
    </citation>
    <scope>NUCLEOTIDE SEQUENCE [LARGE SCALE GENOMIC DNA]</scope>
    <source>
        <strain evidence="2">S-27</strain>
    </source>
</reference>
<dbReference type="EMBL" id="BIFQ01000002">
    <property type="protein sequence ID" value="GCE08140.1"/>
    <property type="molecule type" value="Genomic_DNA"/>
</dbReference>
<proteinExistence type="predicted"/>
<keyword evidence="2" id="KW-1185">Reference proteome</keyword>
<name>A0A401ZMV3_9CHLR</name>
<protein>
    <submittedName>
        <fullName evidence="1">Uncharacterized protein</fullName>
    </submittedName>
</protein>